<dbReference type="InterPro" id="IPR029501">
    <property type="entry name" value="EndoU_bac"/>
</dbReference>
<accession>A0ABS0AZ48</accession>
<feature type="domain" description="Bacterial EndoU nuclease" evidence="3">
    <location>
        <begin position="1779"/>
        <end position="1849"/>
    </location>
</feature>
<sequence length="1851" mass="209144">MSTICVTRQKSSWGRIEERYNHLLRQQIHIRIQVNLIEIEYLRERVSIEICSSRAFQEGKTAESIGLEILGKNALVSKTSSGLLDRFQLFHLGYGDEAQLYVDVWGKKERFKEQLKELLSDSTLQSRFIEALRKEGRMLREGANLDSWSSSYSGYFPEIICKLIFSKCSDEVRAVYSDLLAIAWLEKDTHLLGVYRQETSKFSSAFSPFTNMESLLFSAQDRLKISEGYLKELEKEVFDLVCHSKAFELGEQKDGELFRKTFQAFFKKARGSKALVQEAADALGWRLGGYKDVCYEYTYHVEINEDTVVLTGRGPTTDLIERLTKLIDGQRGFKRRFFELLSTKGRCFPKKIELESLFPTLKKIYTKLFLIEWLKGDVRAIQQKPVVEEGKLYPLFKLEGKAYVALPTRPDGDCALHALLGEQIGGEYCYNGDPRRDFIKNLKEKKEAIKEELRQILVNYLSSEDPSAKMLFAAAKGHELKQEYLELGVRFQKELHKLKMAEADLWLKEIESIRGKLLKAAAESDRYKGKSDHQILKMVKENKTYLLDLIDPEKEVFLSLLEKGKQTLIFNAMYHQDKLLNNRSKAEETFVLDKVYQHYLTVVQSSDFYLNTQEVELAALLFGKKTQVITSTGNIAMSMVNQHLSKDPIIIYHEGCHFSRCQPCSEDLLTERIAKIEDYEDYVIGQRLAGEQRTQDKWILKRLQSSLKEEVSQLVVSGGVSAVTGNPMPAMMQLSRSLIHSAGLYFDPLSKSQSIQGLKLVANSGLARLMGGNLTQMGVALGVDLMALVATSKGVERDMGFLINIGSSFVKGAATRDINQFIESFAGGLVAEFGKEIVPQEGVDDMWVTRLVRALVTNVDLQGALIEKVLSKKEDNQAEDLPPVIETVDPILIKELTEKTQQLTVEKRALDHKESAVVAAQEKFDKKQKEFEKVLKSKKADKAKKRRAEKRFIKAKAHLASCKGKQDQQKAAVERMVGELAQLKEQASSVGIVENPQVVSELRAKKEEWLEARATFNNLKEECKKAEEKKKQEADYQKWVYAKGRLEKLEKERDNQNVTLVRLEADIKGVEGNLYNPLDKSHLMVASPIMDKQSFRLKKEDGFYEVVYYKNGHSEKTIISSSSKSKARGALQALEDLFNQTNNQNLRAYELQKRYEHLLNPSDIPTPPQFQLPELRVKIRDDKGRLCVDHKRVISSSKTSKVVDRLKSFVHEKIANNEKVLQNYQAGLDKKAPSHITAPSGYLARPIDRRDTHYHHLSYVDEKGKTHSLGKYKTAEEAKQVATDWTFFQISKSSLEMECFNAQKQLIDQGVKIENIPPQPHLYMPQVSGKNDSKSCRRIKGARIKNKERVTSYLTEINKLGTAPIETQGLDPVERGRLSAQMMPKIKDPKEHGFWYKAWRLSDRKLSEFANWCDEKGIDVSGGVIGQIEMPLYDTKPSLPKYPNSTHQPPSPSKPLTCSWEQVKEMESQRIMQVLDQSRGSASTSKSSTSTDPLTAACGAVADAVMHYAAKPQPTTTRNFQPINGSPGLLMPLPQGHSFSPEGFLEELKHRPTGTTEFSEKVRKACTKVDRFVKKAAYENIDNPLQAKIDTIAGMIHGAGRLGKSFISLLANDLNGMIQSPKQKEETQRSIELLSSKVSEGYTKGVNMINPKVDPNSAAYKSGQFFGEHILPFLIPAGSTAKGSHVAKGLRWRSVVPKRVIKTPTSQRVDQLLLGKRPLLVNSPPARLVKKPQSFSSASSSSMSHVGKAKKIATKSANLPSWRKVKINIKHILSGHAKGGWRIPGSNKTLFPKNIDLNKLERVIRQVYKNGKKVQTQGSRVAVIGEYRGTKIKMWVDLEEKVIKTAYPIGK</sequence>
<feature type="coiled-coil region" evidence="1">
    <location>
        <begin position="893"/>
        <end position="930"/>
    </location>
</feature>
<evidence type="ECO:0000313" key="5">
    <source>
        <dbReference type="Proteomes" id="UP001194714"/>
    </source>
</evidence>
<comment type="caution">
    <text evidence="4">The sequence shown here is derived from an EMBL/GenBank/DDBJ whole genome shotgun (WGS) entry which is preliminary data.</text>
</comment>
<evidence type="ECO:0000313" key="4">
    <source>
        <dbReference type="EMBL" id="MBF5059389.1"/>
    </source>
</evidence>
<evidence type="ECO:0000256" key="2">
    <source>
        <dbReference type="SAM" id="MobiDB-lite"/>
    </source>
</evidence>
<feature type="coiled-coil region" evidence="1">
    <location>
        <begin position="966"/>
        <end position="1066"/>
    </location>
</feature>
<feature type="region of interest" description="Disordered" evidence="2">
    <location>
        <begin position="1436"/>
        <end position="1457"/>
    </location>
</feature>
<reference evidence="4 5" key="1">
    <citation type="submission" date="2020-01" db="EMBL/GenBank/DDBJ databases">
        <title>Draft genome sequence of Cand. Neptunochlamydia vexilliferae K9.</title>
        <authorList>
            <person name="Schulz F."/>
            <person name="Koestlbacher S."/>
            <person name="Wascher F."/>
            <person name="Pizzetti I."/>
            <person name="Horn M."/>
        </authorList>
    </citation>
    <scope>NUCLEOTIDE SEQUENCE [LARGE SCALE GENOMIC DNA]</scope>
    <source>
        <strain evidence="4 5">K9</strain>
    </source>
</reference>
<proteinExistence type="predicted"/>
<gene>
    <name evidence="4" type="ORF">NEPTK9_000901</name>
</gene>
<evidence type="ECO:0000259" key="3">
    <source>
        <dbReference type="Pfam" id="PF14436"/>
    </source>
</evidence>
<evidence type="ECO:0000256" key="1">
    <source>
        <dbReference type="SAM" id="Coils"/>
    </source>
</evidence>
<name>A0ABS0AZ48_9BACT</name>
<feature type="compositionally biased region" description="Polar residues" evidence="2">
    <location>
        <begin position="1443"/>
        <end position="1457"/>
    </location>
</feature>
<dbReference type="EMBL" id="JAAEJV010000020">
    <property type="protein sequence ID" value="MBF5059389.1"/>
    <property type="molecule type" value="Genomic_DNA"/>
</dbReference>
<keyword evidence="5" id="KW-1185">Reference proteome</keyword>
<dbReference type="Pfam" id="PF14436">
    <property type="entry name" value="EndoU_bacteria"/>
    <property type="match status" value="1"/>
</dbReference>
<organism evidence="4 5">
    <name type="scientific">Candidatus Neptunichlamydia vexilliferae</name>
    <dbReference type="NCBI Taxonomy" id="1651774"/>
    <lineage>
        <taxon>Bacteria</taxon>
        <taxon>Pseudomonadati</taxon>
        <taxon>Chlamydiota</taxon>
        <taxon>Chlamydiia</taxon>
        <taxon>Parachlamydiales</taxon>
        <taxon>Simkaniaceae</taxon>
        <taxon>Candidatus Neptunichlamydia</taxon>
    </lineage>
</organism>
<dbReference type="RefSeq" id="WP_194847690.1">
    <property type="nucleotide sequence ID" value="NZ_JAAEJV010000020.1"/>
</dbReference>
<dbReference type="Proteomes" id="UP001194714">
    <property type="component" value="Unassembled WGS sequence"/>
</dbReference>
<keyword evidence="1" id="KW-0175">Coiled coil</keyword>
<protein>
    <recommendedName>
        <fullName evidence="3">Bacterial EndoU nuclease domain-containing protein</fullName>
    </recommendedName>
</protein>